<reference evidence="5" key="2">
    <citation type="submission" date="2024-03" db="EMBL/GenBank/DDBJ databases">
        <title>30 novel species of actinomycetes from the DSMZ collection.</title>
        <authorList>
            <person name="Nouioui I."/>
        </authorList>
    </citation>
    <scope>NUCLEOTIDE SEQUENCE</scope>
    <source>
        <strain evidence="4 7">DSM 41979</strain>
        <strain evidence="5">DSM 41982</strain>
    </source>
</reference>
<dbReference type="InterPro" id="IPR011973">
    <property type="entry name" value="PaaD"/>
</dbReference>
<name>A0ABD5E7W8_9ACTN</name>
<dbReference type="RefSeq" id="WP_175417617.1">
    <property type="nucleotide sequence ID" value="NZ_JAVRER010000021.1"/>
</dbReference>
<dbReference type="InterPro" id="IPR006683">
    <property type="entry name" value="Thioestr_dom"/>
</dbReference>
<dbReference type="EMBL" id="JAVRER010000021">
    <property type="protein sequence ID" value="MDT0416872.1"/>
    <property type="molecule type" value="Genomic_DNA"/>
</dbReference>
<gene>
    <name evidence="5" type="primary">paaI</name>
    <name evidence="5" type="ORF">RM574_15375</name>
    <name evidence="4" type="ORF">RM698_16180</name>
</gene>
<evidence type="ECO:0000313" key="6">
    <source>
        <dbReference type="Proteomes" id="UP001183607"/>
    </source>
</evidence>
<evidence type="ECO:0000259" key="3">
    <source>
        <dbReference type="Pfam" id="PF03061"/>
    </source>
</evidence>
<dbReference type="NCBIfam" id="TIGR00369">
    <property type="entry name" value="unchar_dom_1"/>
    <property type="match status" value="1"/>
</dbReference>
<dbReference type="PANTHER" id="PTHR42856">
    <property type="entry name" value="ACYL-COENZYME A THIOESTERASE PAAI"/>
    <property type="match status" value="1"/>
</dbReference>
<dbReference type="InterPro" id="IPR003736">
    <property type="entry name" value="PAAI_dom"/>
</dbReference>
<dbReference type="GO" id="GO:0016289">
    <property type="term" value="F:acyl-CoA hydrolase activity"/>
    <property type="evidence" value="ECO:0007669"/>
    <property type="project" value="UniProtKB-ARBA"/>
</dbReference>
<dbReference type="PANTHER" id="PTHR42856:SF1">
    <property type="entry name" value="ACYL-COENZYME A THIOESTERASE PAAI"/>
    <property type="match status" value="1"/>
</dbReference>
<evidence type="ECO:0000256" key="1">
    <source>
        <dbReference type="ARBA" id="ARBA00008324"/>
    </source>
</evidence>
<reference evidence="6" key="1">
    <citation type="submission" date="2023-07" db="EMBL/GenBank/DDBJ databases">
        <title>30 novel species of actinomycetes from the DSMZ collection.</title>
        <authorList>
            <person name="Nouioui I."/>
        </authorList>
    </citation>
    <scope>NUCLEOTIDE SEQUENCE [LARGE SCALE GENOMIC DNA]</scope>
    <source>
        <strain evidence="6">DSM 41982</strain>
    </source>
</reference>
<sequence>MWARDRASQGLGMELLSSGDGTARVRMEITGAMVNGHGVAHGGFLFTLADTAFAVACNSRGPVTVGAGADIDFVAPAFEGDVLVAEARERTRFGRSGLYDVRIERDDPRHTVVVEFRGRSRVIRGVEEQA</sequence>
<comment type="caution">
    <text evidence="5">The sequence shown here is derived from an EMBL/GenBank/DDBJ whole genome shotgun (WGS) entry which is preliminary data.</text>
</comment>
<dbReference type="CDD" id="cd03443">
    <property type="entry name" value="PaaI_thioesterase"/>
    <property type="match status" value="1"/>
</dbReference>
<keyword evidence="2 5" id="KW-0378">Hydrolase</keyword>
<dbReference type="SUPFAM" id="SSF54637">
    <property type="entry name" value="Thioesterase/thiol ester dehydrase-isomerase"/>
    <property type="match status" value="1"/>
</dbReference>
<keyword evidence="7" id="KW-1185">Reference proteome</keyword>
<dbReference type="AlphaFoldDB" id="A0ABD5E7W8"/>
<comment type="similarity">
    <text evidence="1">Belongs to the thioesterase PaaI family.</text>
</comment>
<evidence type="ECO:0000313" key="5">
    <source>
        <dbReference type="EMBL" id="MDT0416872.1"/>
    </source>
</evidence>
<proteinExistence type="inferred from homology"/>
<evidence type="ECO:0000313" key="4">
    <source>
        <dbReference type="EMBL" id="MDT0410584.1"/>
    </source>
</evidence>
<dbReference type="EMBL" id="JAVRET010000034">
    <property type="protein sequence ID" value="MDT0410584.1"/>
    <property type="molecule type" value="Genomic_DNA"/>
</dbReference>
<dbReference type="InterPro" id="IPR052723">
    <property type="entry name" value="Acyl-CoA_thioesterase_PaaI"/>
</dbReference>
<dbReference type="Proteomes" id="UP001183610">
    <property type="component" value="Unassembled WGS sequence"/>
</dbReference>
<dbReference type="Proteomes" id="UP001183607">
    <property type="component" value="Unassembled WGS sequence"/>
</dbReference>
<accession>A0ABD5E7W8</accession>
<dbReference type="InterPro" id="IPR029069">
    <property type="entry name" value="HotDog_dom_sf"/>
</dbReference>
<dbReference type="EC" id="3.1.2.-" evidence="5"/>
<dbReference type="Gene3D" id="3.10.129.10">
    <property type="entry name" value="Hotdog Thioesterase"/>
    <property type="match status" value="1"/>
</dbReference>
<dbReference type="Pfam" id="PF03061">
    <property type="entry name" value="4HBT"/>
    <property type="match status" value="1"/>
</dbReference>
<dbReference type="FunFam" id="3.10.129.10:FF:000022">
    <property type="entry name" value="Phenylacetic acid degradation protein"/>
    <property type="match status" value="1"/>
</dbReference>
<feature type="domain" description="Thioesterase" evidence="3">
    <location>
        <begin position="37"/>
        <end position="109"/>
    </location>
</feature>
<evidence type="ECO:0000313" key="7">
    <source>
        <dbReference type="Proteomes" id="UP001183610"/>
    </source>
</evidence>
<organism evidence="5 6">
    <name type="scientific">Streptomyces evansiae</name>
    <dbReference type="NCBI Taxonomy" id="3075535"/>
    <lineage>
        <taxon>Bacteria</taxon>
        <taxon>Bacillati</taxon>
        <taxon>Actinomycetota</taxon>
        <taxon>Actinomycetes</taxon>
        <taxon>Kitasatosporales</taxon>
        <taxon>Streptomycetaceae</taxon>
        <taxon>Streptomyces</taxon>
    </lineage>
</organism>
<dbReference type="NCBIfam" id="TIGR02286">
    <property type="entry name" value="PaaD"/>
    <property type="match status" value="1"/>
</dbReference>
<protein>
    <submittedName>
        <fullName evidence="5">Hydroxyphenylacetyl-CoA thioesterase PaaI</fullName>
        <ecNumber evidence="5">3.1.2.-</ecNumber>
    </submittedName>
</protein>
<evidence type="ECO:0000256" key="2">
    <source>
        <dbReference type="ARBA" id="ARBA00022801"/>
    </source>
</evidence>